<organism evidence="2 3">
    <name type="scientific">Solanum commersonii</name>
    <name type="common">Commerson's wild potato</name>
    <name type="synonym">Commerson's nightshade</name>
    <dbReference type="NCBI Taxonomy" id="4109"/>
    <lineage>
        <taxon>Eukaryota</taxon>
        <taxon>Viridiplantae</taxon>
        <taxon>Streptophyta</taxon>
        <taxon>Embryophyta</taxon>
        <taxon>Tracheophyta</taxon>
        <taxon>Spermatophyta</taxon>
        <taxon>Magnoliopsida</taxon>
        <taxon>eudicotyledons</taxon>
        <taxon>Gunneridae</taxon>
        <taxon>Pentapetalae</taxon>
        <taxon>asterids</taxon>
        <taxon>lamiids</taxon>
        <taxon>Solanales</taxon>
        <taxon>Solanaceae</taxon>
        <taxon>Solanoideae</taxon>
        <taxon>Solaneae</taxon>
        <taxon>Solanum</taxon>
    </lineage>
</organism>
<feature type="non-terminal residue" evidence="2">
    <location>
        <position position="1"/>
    </location>
</feature>
<evidence type="ECO:0008006" key="4">
    <source>
        <dbReference type="Google" id="ProtNLM"/>
    </source>
</evidence>
<dbReference type="EMBL" id="JACXVP010000006">
    <property type="protein sequence ID" value="KAG5601759.1"/>
    <property type="molecule type" value="Genomic_DNA"/>
</dbReference>
<comment type="caution">
    <text evidence="2">The sequence shown here is derived from an EMBL/GenBank/DDBJ whole genome shotgun (WGS) entry which is preliminary data.</text>
</comment>
<feature type="signal peptide" evidence="1">
    <location>
        <begin position="1"/>
        <end position="18"/>
    </location>
</feature>
<evidence type="ECO:0000313" key="2">
    <source>
        <dbReference type="EMBL" id="KAG5601759.1"/>
    </source>
</evidence>
<proteinExistence type="predicted"/>
<protein>
    <recommendedName>
        <fullName evidence="4">Secreted protein</fullName>
    </recommendedName>
</protein>
<sequence>MMWILVKFALILSSIVQEKRLSREHSVFPHMFFTSSCNRDAKDRMFKILREIAMPLAERPAQALRKLKKIWSFLSPHGVFWESQKPSTTLAMLGYDFD</sequence>
<evidence type="ECO:0000313" key="3">
    <source>
        <dbReference type="Proteomes" id="UP000824120"/>
    </source>
</evidence>
<reference evidence="2 3" key="1">
    <citation type="submission" date="2020-09" db="EMBL/GenBank/DDBJ databases">
        <title>De no assembly of potato wild relative species, Solanum commersonii.</title>
        <authorList>
            <person name="Cho K."/>
        </authorList>
    </citation>
    <scope>NUCLEOTIDE SEQUENCE [LARGE SCALE GENOMIC DNA]</scope>
    <source>
        <strain evidence="2">LZ3.2</strain>
        <tissue evidence="2">Leaf</tissue>
    </source>
</reference>
<accession>A0A9J5YPU4</accession>
<evidence type="ECO:0000256" key="1">
    <source>
        <dbReference type="SAM" id="SignalP"/>
    </source>
</evidence>
<keyword evidence="3" id="KW-1185">Reference proteome</keyword>
<name>A0A9J5YPU4_SOLCO</name>
<gene>
    <name evidence="2" type="ORF">H5410_033129</name>
</gene>
<keyword evidence="1" id="KW-0732">Signal</keyword>
<dbReference type="AlphaFoldDB" id="A0A9J5YPU4"/>
<dbReference type="Proteomes" id="UP000824120">
    <property type="component" value="Chromosome 6"/>
</dbReference>
<feature type="chain" id="PRO_5039925029" description="Secreted protein" evidence="1">
    <location>
        <begin position="19"/>
        <end position="98"/>
    </location>
</feature>